<evidence type="ECO:0000256" key="3">
    <source>
        <dbReference type="ARBA" id="ARBA00023163"/>
    </source>
</evidence>
<keyword evidence="3" id="KW-0804">Transcription</keyword>
<feature type="domain" description="HTH araC/xylS-type" evidence="4">
    <location>
        <begin position="213"/>
        <end position="314"/>
    </location>
</feature>
<dbReference type="Pfam" id="PF12833">
    <property type="entry name" value="HTH_18"/>
    <property type="match status" value="1"/>
</dbReference>
<reference evidence="5 6" key="1">
    <citation type="submission" date="2022-10" db="EMBL/GenBank/DDBJ databases">
        <authorList>
            <person name="Xie J."/>
            <person name="Shen N."/>
        </authorList>
    </citation>
    <scope>NUCLEOTIDE SEQUENCE [LARGE SCALE GENOMIC DNA]</scope>
    <source>
        <strain evidence="5 6">DSM 41681</strain>
    </source>
</reference>
<dbReference type="PROSITE" id="PS01124">
    <property type="entry name" value="HTH_ARAC_FAMILY_2"/>
    <property type="match status" value="1"/>
</dbReference>
<dbReference type="InterPro" id="IPR020449">
    <property type="entry name" value="Tscrpt_reg_AraC-type_HTH"/>
</dbReference>
<accession>A0ABU6CDN4</accession>
<dbReference type="SUPFAM" id="SSF46689">
    <property type="entry name" value="Homeodomain-like"/>
    <property type="match status" value="1"/>
</dbReference>
<dbReference type="RefSeq" id="WP_324770317.1">
    <property type="nucleotide sequence ID" value="NZ_BAAATS010000040.1"/>
</dbReference>
<dbReference type="InterPro" id="IPR018060">
    <property type="entry name" value="HTH_AraC"/>
</dbReference>
<dbReference type="EMBL" id="JAOZYB010000169">
    <property type="protein sequence ID" value="MEB3962727.1"/>
    <property type="molecule type" value="Genomic_DNA"/>
</dbReference>
<name>A0ABU6CDN4_9ACTN</name>
<evidence type="ECO:0000259" key="4">
    <source>
        <dbReference type="PROSITE" id="PS01124"/>
    </source>
</evidence>
<organism evidence="5 6">
    <name type="scientific">Streptomyces kunmingensis</name>
    <dbReference type="NCBI Taxonomy" id="68225"/>
    <lineage>
        <taxon>Bacteria</taxon>
        <taxon>Bacillati</taxon>
        <taxon>Actinomycetota</taxon>
        <taxon>Actinomycetes</taxon>
        <taxon>Kitasatosporales</taxon>
        <taxon>Streptomycetaceae</taxon>
        <taxon>Streptomyces</taxon>
    </lineage>
</organism>
<keyword evidence="6" id="KW-1185">Reference proteome</keyword>
<dbReference type="PANTHER" id="PTHR46796:SF6">
    <property type="entry name" value="ARAC SUBFAMILY"/>
    <property type="match status" value="1"/>
</dbReference>
<dbReference type="InterPro" id="IPR050204">
    <property type="entry name" value="AraC_XylS_family_regulators"/>
</dbReference>
<evidence type="ECO:0000256" key="1">
    <source>
        <dbReference type="ARBA" id="ARBA00023015"/>
    </source>
</evidence>
<evidence type="ECO:0000313" key="5">
    <source>
        <dbReference type="EMBL" id="MEB3962727.1"/>
    </source>
</evidence>
<sequence length="320" mass="34839">MNPVLTTDAVSENERLDYWRTALTRARVPMSVTRSGEGPFTGRITTAQVGFLGVCAMEADAHRAGRTASHIARSAERFVVIGVQMSGRTTLTQDGRRAIAEPGDLFVYDTARPCFLEYPERFATRLVHIPRRALGLPDEDLNRVTGTVIGTGDGCGAVLRPFLTTLVDSADAYSPGLAGRLASSVVDLVAVLVAERARDAGAGAGSSRGHLVTRIRDHIDRNLADPALSPEDIAKAHHISVRYLHRIFEDEGITVGRLVQRRRLEECARELARGGRGMPSVSSVAQRWGFVNPAHFSRVFRGAYGISPREWRSSRTAATP</sequence>
<proteinExistence type="predicted"/>
<keyword evidence="2" id="KW-0238">DNA-binding</keyword>
<keyword evidence="1" id="KW-0805">Transcription regulation</keyword>
<gene>
    <name evidence="5" type="ORF">OKJ48_21110</name>
</gene>
<dbReference type="Proteomes" id="UP001352223">
    <property type="component" value="Unassembled WGS sequence"/>
</dbReference>
<dbReference type="InterPro" id="IPR009057">
    <property type="entry name" value="Homeodomain-like_sf"/>
</dbReference>
<protein>
    <submittedName>
        <fullName evidence="5">Helix-turn-helix domain-containing protein</fullName>
    </submittedName>
</protein>
<dbReference type="Gene3D" id="1.10.10.60">
    <property type="entry name" value="Homeodomain-like"/>
    <property type="match status" value="1"/>
</dbReference>
<dbReference type="InterPro" id="IPR035418">
    <property type="entry name" value="AraC-bd_2"/>
</dbReference>
<comment type="caution">
    <text evidence="5">The sequence shown here is derived from an EMBL/GenBank/DDBJ whole genome shotgun (WGS) entry which is preliminary data.</text>
</comment>
<dbReference type="Pfam" id="PF14525">
    <property type="entry name" value="AraC_binding_2"/>
    <property type="match status" value="1"/>
</dbReference>
<dbReference type="PRINTS" id="PR00032">
    <property type="entry name" value="HTHARAC"/>
</dbReference>
<evidence type="ECO:0000313" key="6">
    <source>
        <dbReference type="Proteomes" id="UP001352223"/>
    </source>
</evidence>
<evidence type="ECO:0000256" key="2">
    <source>
        <dbReference type="ARBA" id="ARBA00023125"/>
    </source>
</evidence>
<dbReference type="SMART" id="SM00342">
    <property type="entry name" value="HTH_ARAC"/>
    <property type="match status" value="1"/>
</dbReference>
<dbReference type="PANTHER" id="PTHR46796">
    <property type="entry name" value="HTH-TYPE TRANSCRIPTIONAL ACTIVATOR RHAS-RELATED"/>
    <property type="match status" value="1"/>
</dbReference>